<organism evidence="10 11">
    <name type="scientific">Pendulispora albinea</name>
    <dbReference type="NCBI Taxonomy" id="2741071"/>
    <lineage>
        <taxon>Bacteria</taxon>
        <taxon>Pseudomonadati</taxon>
        <taxon>Myxococcota</taxon>
        <taxon>Myxococcia</taxon>
        <taxon>Myxococcales</taxon>
        <taxon>Sorangiineae</taxon>
        <taxon>Pendulisporaceae</taxon>
        <taxon>Pendulispora</taxon>
    </lineage>
</organism>
<keyword evidence="6 7" id="KW-0472">Membrane</keyword>
<name>A0ABZ2MBY0_9BACT</name>
<dbReference type="InterPro" id="IPR011527">
    <property type="entry name" value="ABC1_TM_dom"/>
</dbReference>
<feature type="domain" description="ABC transporter" evidence="8">
    <location>
        <begin position="343"/>
        <end position="577"/>
    </location>
</feature>
<dbReference type="PROSITE" id="PS50893">
    <property type="entry name" value="ABC_TRANSPORTER_2"/>
    <property type="match status" value="1"/>
</dbReference>
<evidence type="ECO:0000256" key="2">
    <source>
        <dbReference type="ARBA" id="ARBA00022692"/>
    </source>
</evidence>
<evidence type="ECO:0000256" key="5">
    <source>
        <dbReference type="ARBA" id="ARBA00022989"/>
    </source>
</evidence>
<keyword evidence="3" id="KW-0547">Nucleotide-binding</keyword>
<feature type="transmembrane region" description="Helical" evidence="7">
    <location>
        <begin position="166"/>
        <end position="187"/>
    </location>
</feature>
<dbReference type="SMART" id="SM00382">
    <property type="entry name" value="AAA"/>
    <property type="match status" value="1"/>
</dbReference>
<feature type="transmembrane region" description="Helical" evidence="7">
    <location>
        <begin position="67"/>
        <end position="86"/>
    </location>
</feature>
<dbReference type="InterPro" id="IPR003593">
    <property type="entry name" value="AAA+_ATPase"/>
</dbReference>
<dbReference type="InterPro" id="IPR039421">
    <property type="entry name" value="Type_1_exporter"/>
</dbReference>
<keyword evidence="5 7" id="KW-1133">Transmembrane helix</keyword>
<dbReference type="InterPro" id="IPR036640">
    <property type="entry name" value="ABC1_TM_sf"/>
</dbReference>
<evidence type="ECO:0000256" key="4">
    <source>
        <dbReference type="ARBA" id="ARBA00022840"/>
    </source>
</evidence>
<proteinExistence type="predicted"/>
<evidence type="ECO:0000256" key="1">
    <source>
        <dbReference type="ARBA" id="ARBA00004651"/>
    </source>
</evidence>
<evidence type="ECO:0000256" key="7">
    <source>
        <dbReference type="SAM" id="Phobius"/>
    </source>
</evidence>
<comment type="subcellular location">
    <subcellularLocation>
        <location evidence="1">Cell membrane</location>
        <topology evidence="1">Multi-pass membrane protein</topology>
    </subcellularLocation>
</comment>
<dbReference type="GO" id="GO:0005524">
    <property type="term" value="F:ATP binding"/>
    <property type="evidence" value="ECO:0007669"/>
    <property type="project" value="UniProtKB-KW"/>
</dbReference>
<keyword evidence="11" id="KW-1185">Reference proteome</keyword>
<feature type="transmembrane region" description="Helical" evidence="7">
    <location>
        <begin position="281"/>
        <end position="309"/>
    </location>
</feature>
<sequence>MMAHSSNAGAESARPLLGLLSRVRDRRWALGLAAVLGIAEHGLGVVSAGALGWIVGRALSHESLDPGGVVLAASVAGSAICAWQNTHFAHLFAYRHQAALRLTLFDGLERCAPRHLLGQRTGELGATAMGDVDALEMFFAHLALGAVVAIAVGTGAVIYLGTVHPALAAVAAIGMLLASLIPGRAAARAKPAGDALRGELGALNADVVDGIQGLRELVLFQRTKSFAERLGDRTRSYVGQQRKLASIVGFQHAATDALASLTTLGTLLVAVALASQKVIPFALATMAVAVVGAALGSVLEAIAIAGGLAPLRASARRVLTVLDQPSPVPDTGRSNLGEALPDVRFEDVRFGYEPGAEVLRGVSFEARAGETVALVGSSGAGKSTCSNLLLRFWDVGAGRVSIGGRDIRTIPLASLRRRIAVIPQDVYLFHGTIRDNLRIGNPDATDQELEKALRAANLTELMARLPDGLDTDVGERGALLSGGQRQRLAIARALAMDAPVLVMDEAASNLDAENERAIQSALRAARKGRTTLVIAHRLATIRAADRIVVLKDGRIVEQGTHEALLRAGGAYAGLVASMDEEA</sequence>
<dbReference type="Gene3D" id="3.40.50.300">
    <property type="entry name" value="P-loop containing nucleotide triphosphate hydrolases"/>
    <property type="match status" value="1"/>
</dbReference>
<feature type="transmembrane region" description="Helical" evidence="7">
    <location>
        <begin position="28"/>
        <end position="55"/>
    </location>
</feature>
<keyword evidence="4 10" id="KW-0067">ATP-binding</keyword>
<dbReference type="Pfam" id="PF00005">
    <property type="entry name" value="ABC_tran"/>
    <property type="match status" value="1"/>
</dbReference>
<feature type="transmembrane region" description="Helical" evidence="7">
    <location>
        <begin position="138"/>
        <end position="160"/>
    </location>
</feature>
<evidence type="ECO:0000256" key="6">
    <source>
        <dbReference type="ARBA" id="ARBA00023136"/>
    </source>
</evidence>
<dbReference type="Proteomes" id="UP001370348">
    <property type="component" value="Chromosome"/>
</dbReference>
<dbReference type="InterPro" id="IPR027417">
    <property type="entry name" value="P-loop_NTPase"/>
</dbReference>
<dbReference type="InterPro" id="IPR017871">
    <property type="entry name" value="ABC_transporter-like_CS"/>
</dbReference>
<evidence type="ECO:0000313" key="11">
    <source>
        <dbReference type="Proteomes" id="UP001370348"/>
    </source>
</evidence>
<dbReference type="PANTHER" id="PTHR24221:SF654">
    <property type="entry name" value="ATP-BINDING CASSETTE SUB-FAMILY B MEMBER 6"/>
    <property type="match status" value="1"/>
</dbReference>
<reference evidence="10 11" key="1">
    <citation type="submission" date="2021-12" db="EMBL/GenBank/DDBJ databases">
        <title>Discovery of the Pendulisporaceae a myxobacterial family with distinct sporulation behavior and unique specialized metabolism.</title>
        <authorList>
            <person name="Garcia R."/>
            <person name="Popoff A."/>
            <person name="Bader C.D."/>
            <person name="Loehr J."/>
            <person name="Walesch S."/>
            <person name="Walt C."/>
            <person name="Boldt J."/>
            <person name="Bunk B."/>
            <person name="Haeckl F.J.F.P.J."/>
            <person name="Gunesch A.P."/>
            <person name="Birkelbach J."/>
            <person name="Nuebel U."/>
            <person name="Pietschmann T."/>
            <person name="Bach T."/>
            <person name="Mueller R."/>
        </authorList>
    </citation>
    <scope>NUCLEOTIDE SEQUENCE [LARGE SCALE GENOMIC DNA]</scope>
    <source>
        <strain evidence="10 11">MSr11954</strain>
    </source>
</reference>
<keyword evidence="2 7" id="KW-0812">Transmembrane</keyword>
<evidence type="ECO:0000259" key="9">
    <source>
        <dbReference type="PROSITE" id="PS50929"/>
    </source>
</evidence>
<dbReference type="SUPFAM" id="SSF90123">
    <property type="entry name" value="ABC transporter transmembrane region"/>
    <property type="match status" value="1"/>
</dbReference>
<gene>
    <name evidence="10" type="ORF">LZC94_22705</name>
</gene>
<evidence type="ECO:0000259" key="8">
    <source>
        <dbReference type="PROSITE" id="PS50893"/>
    </source>
</evidence>
<dbReference type="SUPFAM" id="SSF52540">
    <property type="entry name" value="P-loop containing nucleoside triphosphate hydrolases"/>
    <property type="match status" value="1"/>
</dbReference>
<protein>
    <submittedName>
        <fullName evidence="10">ABC transporter ATP-binding protein/permease</fullName>
    </submittedName>
</protein>
<accession>A0ABZ2MBY0</accession>
<dbReference type="EMBL" id="CP089984">
    <property type="protein sequence ID" value="WXB20022.1"/>
    <property type="molecule type" value="Genomic_DNA"/>
</dbReference>
<dbReference type="PROSITE" id="PS50929">
    <property type="entry name" value="ABC_TM1F"/>
    <property type="match status" value="1"/>
</dbReference>
<dbReference type="InterPro" id="IPR003439">
    <property type="entry name" value="ABC_transporter-like_ATP-bd"/>
</dbReference>
<dbReference type="PROSITE" id="PS00211">
    <property type="entry name" value="ABC_TRANSPORTER_1"/>
    <property type="match status" value="1"/>
</dbReference>
<evidence type="ECO:0000256" key="3">
    <source>
        <dbReference type="ARBA" id="ARBA00022741"/>
    </source>
</evidence>
<dbReference type="Pfam" id="PF00664">
    <property type="entry name" value="ABC_membrane"/>
    <property type="match status" value="1"/>
</dbReference>
<evidence type="ECO:0000313" key="10">
    <source>
        <dbReference type="EMBL" id="WXB20022.1"/>
    </source>
</evidence>
<feature type="domain" description="ABC transmembrane type-1" evidence="9">
    <location>
        <begin position="32"/>
        <end position="309"/>
    </location>
</feature>
<dbReference type="PANTHER" id="PTHR24221">
    <property type="entry name" value="ATP-BINDING CASSETTE SUB-FAMILY B"/>
    <property type="match status" value="1"/>
</dbReference>
<dbReference type="Gene3D" id="1.20.1560.10">
    <property type="entry name" value="ABC transporter type 1, transmembrane domain"/>
    <property type="match status" value="1"/>
</dbReference>
<dbReference type="RefSeq" id="WP_394829622.1">
    <property type="nucleotide sequence ID" value="NZ_CP089984.1"/>
</dbReference>